<sequence>MNPTAQKPRYEWFQTERAITVTVLKRGLSSSEDVQVAYADCVLKISAQGEAIFEGRLSHPVEKTRFSLQVTPRKVELQMPKTTADRWAQLLADTAEPKVRVGPMTKVDWNRLEKEVIEEEKQELKEDDGDTGMTKALRQLYQSVDPDMQRAIMKSYVESGGTVLNMNWDEVKNKKIEVSPPAGLEYRKD</sequence>
<dbReference type="InterPro" id="IPR044563">
    <property type="entry name" value="Sgt1-like"/>
</dbReference>
<dbReference type="InterPro" id="IPR007699">
    <property type="entry name" value="SGS_dom"/>
</dbReference>
<dbReference type="Pfam" id="PF05002">
    <property type="entry name" value="SGS"/>
    <property type="match status" value="1"/>
</dbReference>
<protein>
    <submittedName>
        <fullName evidence="4">SGS domain-containing protein</fullName>
    </submittedName>
</protein>
<dbReference type="InterPro" id="IPR008978">
    <property type="entry name" value="HSP20-like_chaperone"/>
</dbReference>
<evidence type="ECO:0000259" key="2">
    <source>
        <dbReference type="PROSITE" id="PS51203"/>
    </source>
</evidence>
<dbReference type="WBParaSite" id="L893_g10912.t1">
    <property type="protein sequence ID" value="L893_g10912.t1"/>
    <property type="gene ID" value="L893_g10912"/>
</dbReference>
<evidence type="ECO:0000259" key="1">
    <source>
        <dbReference type="PROSITE" id="PS51048"/>
    </source>
</evidence>
<dbReference type="PROSITE" id="PS51203">
    <property type="entry name" value="CS"/>
    <property type="match status" value="1"/>
</dbReference>
<dbReference type="PANTHER" id="PTHR45862">
    <property type="entry name" value="PROTEIN SGT1 HOMOLOG"/>
    <property type="match status" value="1"/>
</dbReference>
<dbReference type="Proteomes" id="UP000095287">
    <property type="component" value="Unplaced"/>
</dbReference>
<feature type="domain" description="CS" evidence="2">
    <location>
        <begin position="5"/>
        <end position="91"/>
    </location>
</feature>
<accession>A0A1I7XZ04</accession>
<evidence type="ECO:0000313" key="3">
    <source>
        <dbReference type="Proteomes" id="UP000095287"/>
    </source>
</evidence>
<name>A0A1I7XZ04_9BILA</name>
<dbReference type="AlphaFoldDB" id="A0A1I7XZ04"/>
<proteinExistence type="predicted"/>
<evidence type="ECO:0000313" key="4">
    <source>
        <dbReference type="WBParaSite" id="L893_g10912.t1"/>
    </source>
</evidence>
<reference evidence="4" key="1">
    <citation type="submission" date="2016-11" db="UniProtKB">
        <authorList>
            <consortium name="WormBaseParasite"/>
        </authorList>
    </citation>
    <scope>IDENTIFICATION</scope>
</reference>
<dbReference type="SUPFAM" id="SSF49764">
    <property type="entry name" value="HSP20-like chaperones"/>
    <property type="match status" value="1"/>
</dbReference>
<dbReference type="PROSITE" id="PS51048">
    <property type="entry name" value="SGS"/>
    <property type="match status" value="1"/>
</dbReference>
<feature type="domain" description="SGS" evidence="1">
    <location>
        <begin position="95"/>
        <end position="189"/>
    </location>
</feature>
<dbReference type="GO" id="GO:0051087">
    <property type="term" value="F:protein-folding chaperone binding"/>
    <property type="evidence" value="ECO:0007669"/>
    <property type="project" value="InterPro"/>
</dbReference>
<organism evidence="3 4">
    <name type="scientific">Steinernema glaseri</name>
    <dbReference type="NCBI Taxonomy" id="37863"/>
    <lineage>
        <taxon>Eukaryota</taxon>
        <taxon>Metazoa</taxon>
        <taxon>Ecdysozoa</taxon>
        <taxon>Nematoda</taxon>
        <taxon>Chromadorea</taxon>
        <taxon>Rhabditida</taxon>
        <taxon>Tylenchina</taxon>
        <taxon>Panagrolaimomorpha</taxon>
        <taxon>Strongyloidoidea</taxon>
        <taxon>Steinernematidae</taxon>
        <taxon>Steinernema</taxon>
    </lineage>
</organism>
<dbReference type="InterPro" id="IPR007052">
    <property type="entry name" value="CS_dom"/>
</dbReference>
<dbReference type="Gene3D" id="2.60.40.790">
    <property type="match status" value="1"/>
</dbReference>
<dbReference type="Pfam" id="PF04969">
    <property type="entry name" value="CS"/>
    <property type="match status" value="1"/>
</dbReference>
<keyword evidence="3" id="KW-1185">Reference proteome</keyword>